<protein>
    <submittedName>
        <fullName evidence="1">HAD-superfamily hydrolase, subfamily IA, variant 1</fullName>
    </submittedName>
</protein>
<reference evidence="1 2" key="2">
    <citation type="submission" date="2016-03" db="EMBL/GenBank/DDBJ databases">
        <title>New uncultured bacterium of the family Gallionellaceae from acid mine drainage: description and reconstruction of genome based on metagenomic analysis of microbial community.</title>
        <authorList>
            <person name="Kadnikov V."/>
            <person name="Ivasenko D."/>
            <person name="Beletsky A."/>
            <person name="Mardanov A."/>
            <person name="Danilova E."/>
            <person name="Pimenov N."/>
            <person name="Karnachuk O."/>
            <person name="Ravin N."/>
        </authorList>
    </citation>
    <scope>NUCLEOTIDE SEQUENCE [LARGE SCALE GENOMIC DNA]</scope>
    <source>
        <strain evidence="1">ShG14-8</strain>
    </source>
</reference>
<dbReference type="PANTHER" id="PTHR43434">
    <property type="entry name" value="PHOSPHOGLYCOLATE PHOSPHATASE"/>
    <property type="match status" value="1"/>
</dbReference>
<dbReference type="NCBIfam" id="TIGR01549">
    <property type="entry name" value="HAD-SF-IA-v1"/>
    <property type="match status" value="1"/>
</dbReference>
<dbReference type="Proteomes" id="UP000070578">
    <property type="component" value="Unassembled WGS sequence"/>
</dbReference>
<gene>
    <name evidence="1" type="ORF">AWT59_1758</name>
</gene>
<dbReference type="Pfam" id="PF13419">
    <property type="entry name" value="HAD_2"/>
    <property type="match status" value="1"/>
</dbReference>
<proteinExistence type="predicted"/>
<dbReference type="SUPFAM" id="SSF56784">
    <property type="entry name" value="HAD-like"/>
    <property type="match status" value="1"/>
</dbReference>
<evidence type="ECO:0000313" key="2">
    <source>
        <dbReference type="Proteomes" id="UP000070578"/>
    </source>
</evidence>
<dbReference type="SFLD" id="SFLDS00003">
    <property type="entry name" value="Haloacid_Dehalogenase"/>
    <property type="match status" value="1"/>
</dbReference>
<dbReference type="InterPro" id="IPR050155">
    <property type="entry name" value="HAD-like_hydrolase_sf"/>
</dbReference>
<organism evidence="1 2">
    <name type="scientific">Candidatus Gallionella acididurans</name>
    <dbReference type="NCBI Taxonomy" id="1796491"/>
    <lineage>
        <taxon>Bacteria</taxon>
        <taxon>Pseudomonadati</taxon>
        <taxon>Pseudomonadota</taxon>
        <taxon>Betaproteobacteria</taxon>
        <taxon>Nitrosomonadales</taxon>
        <taxon>Gallionellaceae</taxon>
        <taxon>Gallionella</taxon>
    </lineage>
</organism>
<dbReference type="InterPro" id="IPR023214">
    <property type="entry name" value="HAD_sf"/>
</dbReference>
<dbReference type="Gene3D" id="1.10.150.240">
    <property type="entry name" value="Putative phosphatase, domain 2"/>
    <property type="match status" value="1"/>
</dbReference>
<reference evidence="1 2" key="1">
    <citation type="submission" date="2016-02" db="EMBL/GenBank/DDBJ databases">
        <authorList>
            <person name="Wen L."/>
            <person name="He K."/>
            <person name="Yang H."/>
        </authorList>
    </citation>
    <scope>NUCLEOTIDE SEQUENCE [LARGE SCALE GENOMIC DNA]</scope>
    <source>
        <strain evidence="1">ShG14-8</strain>
    </source>
</reference>
<comment type="caution">
    <text evidence="1">The sequence shown here is derived from an EMBL/GenBank/DDBJ whole genome shotgun (WGS) entry which is preliminary data.</text>
</comment>
<dbReference type="GO" id="GO:0008967">
    <property type="term" value="F:phosphoglycolate phosphatase activity"/>
    <property type="evidence" value="ECO:0007669"/>
    <property type="project" value="TreeGrafter"/>
</dbReference>
<dbReference type="EMBL" id="LSLI01000041">
    <property type="protein sequence ID" value="KXS32130.1"/>
    <property type="molecule type" value="Genomic_DNA"/>
</dbReference>
<dbReference type="PATRIC" id="fig|1796491.3.peg.1925"/>
<dbReference type="InterPro" id="IPR036412">
    <property type="entry name" value="HAD-like_sf"/>
</dbReference>
<dbReference type="InterPro" id="IPR006549">
    <property type="entry name" value="HAD-SF_hydro_IIIA"/>
</dbReference>
<dbReference type="InterPro" id="IPR023198">
    <property type="entry name" value="PGP-like_dom2"/>
</dbReference>
<dbReference type="AlphaFoldDB" id="A0A139BT42"/>
<dbReference type="SFLD" id="SFLDG01135">
    <property type="entry name" value="C1.5.6:_HAD__Beta-PGM__Phospha"/>
    <property type="match status" value="1"/>
</dbReference>
<accession>A0A139BT42</accession>
<evidence type="ECO:0000313" key="1">
    <source>
        <dbReference type="EMBL" id="KXS32130.1"/>
    </source>
</evidence>
<dbReference type="SFLD" id="SFLDG01129">
    <property type="entry name" value="C1.5:_HAD__Beta-PGM__Phosphata"/>
    <property type="match status" value="1"/>
</dbReference>
<sequence>MMGKHYDLIVFDWDGTVMDSTAVIAGSIQAACRDLGLNVPDDETARHVIGLGLDQALHYAVPELTDAMRPALVERYRHHFLAQDEAIPLFDGARETIMELHEAGYQLGVATGKSSNGLDRALEATGLKGYFHATRTADRTFSKPNPAMLFELMDELAVSAGRTLMVGDTTHDVQMAQNAKVDVVAMGHGAHPPEQLQELNPLALVGDFAELRSWFRVNA</sequence>
<dbReference type="PANTHER" id="PTHR43434:SF24">
    <property type="entry name" value="HYDROLASE-RELATED"/>
    <property type="match status" value="1"/>
</dbReference>
<dbReference type="GO" id="GO:0005829">
    <property type="term" value="C:cytosol"/>
    <property type="evidence" value="ECO:0007669"/>
    <property type="project" value="TreeGrafter"/>
</dbReference>
<keyword evidence="1" id="KW-0378">Hydrolase</keyword>
<dbReference type="InterPro" id="IPR041492">
    <property type="entry name" value="HAD_2"/>
</dbReference>
<dbReference type="InterPro" id="IPR006439">
    <property type="entry name" value="HAD-SF_hydro_IA"/>
</dbReference>
<dbReference type="Gene3D" id="3.40.50.1000">
    <property type="entry name" value="HAD superfamily/HAD-like"/>
    <property type="match status" value="1"/>
</dbReference>
<dbReference type="NCBIfam" id="TIGR01662">
    <property type="entry name" value="HAD-SF-IIIA"/>
    <property type="match status" value="1"/>
</dbReference>
<name>A0A139BT42_9PROT</name>
<dbReference type="GO" id="GO:0006281">
    <property type="term" value="P:DNA repair"/>
    <property type="evidence" value="ECO:0007669"/>
    <property type="project" value="TreeGrafter"/>
</dbReference>